<evidence type="ECO:0000259" key="3">
    <source>
        <dbReference type="PROSITE" id="PS51186"/>
    </source>
</evidence>
<dbReference type="Proteomes" id="UP001501196">
    <property type="component" value="Unassembled WGS sequence"/>
</dbReference>
<dbReference type="PANTHER" id="PTHR43420">
    <property type="entry name" value="ACETYLTRANSFERASE"/>
    <property type="match status" value="1"/>
</dbReference>
<dbReference type="PANTHER" id="PTHR43420:SF47">
    <property type="entry name" value="N-ACETYLTRANSFERASE DOMAIN-CONTAINING PROTEIN"/>
    <property type="match status" value="1"/>
</dbReference>
<sequence>MADTDVRLDPMTDDEVAAWLPEAMDHYEQSRREAGDTAEQAAAARRASEERFFPDGRIVDGQLLHAIRVGDDDAGWLWLGPWDDLGETWWIWDLGVRPEFRRRGIARRAMRMGEEIAREHGATRLMLNVFGFNDGAIALYESLGYDVASLHMAKPL</sequence>
<keyword evidence="2" id="KW-0012">Acyltransferase</keyword>
<name>A0ABP5FYZ0_9MICO</name>
<reference evidence="5" key="1">
    <citation type="journal article" date="2019" name="Int. J. Syst. Evol. Microbiol.">
        <title>The Global Catalogue of Microorganisms (GCM) 10K type strain sequencing project: providing services to taxonomists for standard genome sequencing and annotation.</title>
        <authorList>
            <consortium name="The Broad Institute Genomics Platform"/>
            <consortium name="The Broad Institute Genome Sequencing Center for Infectious Disease"/>
            <person name="Wu L."/>
            <person name="Ma J."/>
        </authorList>
    </citation>
    <scope>NUCLEOTIDE SEQUENCE [LARGE SCALE GENOMIC DNA]</scope>
    <source>
        <strain evidence="5">JCM 15672</strain>
    </source>
</reference>
<keyword evidence="1" id="KW-0808">Transferase</keyword>
<dbReference type="InterPro" id="IPR000182">
    <property type="entry name" value="GNAT_dom"/>
</dbReference>
<dbReference type="EMBL" id="BAAAPW010000002">
    <property type="protein sequence ID" value="GAA2033705.1"/>
    <property type="molecule type" value="Genomic_DNA"/>
</dbReference>
<dbReference type="SUPFAM" id="SSF55729">
    <property type="entry name" value="Acyl-CoA N-acyltransferases (Nat)"/>
    <property type="match status" value="1"/>
</dbReference>
<evidence type="ECO:0000313" key="4">
    <source>
        <dbReference type="EMBL" id="GAA2033705.1"/>
    </source>
</evidence>
<dbReference type="Gene3D" id="3.40.630.30">
    <property type="match status" value="1"/>
</dbReference>
<comment type="caution">
    <text evidence="4">The sequence shown here is derived from an EMBL/GenBank/DDBJ whole genome shotgun (WGS) entry which is preliminary data.</text>
</comment>
<evidence type="ECO:0000313" key="5">
    <source>
        <dbReference type="Proteomes" id="UP001501196"/>
    </source>
</evidence>
<proteinExistence type="predicted"/>
<evidence type="ECO:0000256" key="1">
    <source>
        <dbReference type="ARBA" id="ARBA00022679"/>
    </source>
</evidence>
<dbReference type="InterPro" id="IPR016181">
    <property type="entry name" value="Acyl_CoA_acyltransferase"/>
</dbReference>
<organism evidence="4 5">
    <name type="scientific">Agromyces tropicus</name>
    <dbReference type="NCBI Taxonomy" id="555371"/>
    <lineage>
        <taxon>Bacteria</taxon>
        <taxon>Bacillati</taxon>
        <taxon>Actinomycetota</taxon>
        <taxon>Actinomycetes</taxon>
        <taxon>Micrococcales</taxon>
        <taxon>Microbacteriaceae</taxon>
        <taxon>Agromyces</taxon>
    </lineage>
</organism>
<dbReference type="CDD" id="cd04301">
    <property type="entry name" value="NAT_SF"/>
    <property type="match status" value="1"/>
</dbReference>
<evidence type="ECO:0000256" key="2">
    <source>
        <dbReference type="ARBA" id="ARBA00023315"/>
    </source>
</evidence>
<dbReference type="Pfam" id="PF00583">
    <property type="entry name" value="Acetyltransf_1"/>
    <property type="match status" value="1"/>
</dbReference>
<dbReference type="InterPro" id="IPR050680">
    <property type="entry name" value="YpeA/RimI_acetyltransf"/>
</dbReference>
<feature type="domain" description="N-acetyltransferase" evidence="3">
    <location>
        <begin position="14"/>
        <end position="156"/>
    </location>
</feature>
<protein>
    <recommendedName>
        <fullName evidence="3">N-acetyltransferase domain-containing protein</fullName>
    </recommendedName>
</protein>
<gene>
    <name evidence="4" type="ORF">GCM10009819_17250</name>
</gene>
<dbReference type="PROSITE" id="PS51186">
    <property type="entry name" value="GNAT"/>
    <property type="match status" value="1"/>
</dbReference>
<keyword evidence="5" id="KW-1185">Reference proteome</keyword>
<accession>A0ABP5FYZ0</accession>
<dbReference type="RefSeq" id="WP_344371813.1">
    <property type="nucleotide sequence ID" value="NZ_BAAAPW010000002.1"/>
</dbReference>